<reference evidence="1 2" key="1">
    <citation type="submission" date="2019-08" db="EMBL/GenBank/DDBJ databases">
        <authorList>
            <person name="Jolly C.J."/>
            <person name="Orkin J.D."/>
            <person name="Melin A.D."/>
            <person name="de Souza W.M."/>
        </authorList>
    </citation>
    <scope>NUCLEOTIDE SEQUENCE [LARGE SCALE GENOMIC DNA]</scope>
    <source>
        <strain evidence="1">Cc_AM_T3</strain>
    </source>
</reference>
<evidence type="ECO:0000313" key="2">
    <source>
        <dbReference type="Proteomes" id="UP000677558"/>
    </source>
</evidence>
<proteinExistence type="predicted"/>
<protein>
    <submittedName>
        <fullName evidence="1">Accessory protein p10</fullName>
    </submittedName>
</protein>
<evidence type="ECO:0000313" key="1">
    <source>
        <dbReference type="EMBL" id="QHB35436.1"/>
    </source>
</evidence>
<dbReference type="RefSeq" id="YP_010798370.1">
    <property type="nucleotide sequence ID" value="NC_076429.1"/>
</dbReference>
<dbReference type="Proteomes" id="UP000677558">
    <property type="component" value="Segment"/>
</dbReference>
<name>A0A6B9L267_9VIRU</name>
<keyword evidence="2" id="KW-1185">Reference proteome</keyword>
<dbReference type="GeneID" id="80536546"/>
<accession>A0A6B9L267</accession>
<dbReference type="EMBL" id="MN265364">
    <property type="protein sequence ID" value="QHB35436.1"/>
    <property type="molecule type" value="Genomic_DNA"/>
</dbReference>
<organism evidence="1 2">
    <name type="scientific">Capuchin kidney parvovirus</name>
    <dbReference type="NCBI Taxonomy" id="2695302"/>
    <lineage>
        <taxon>Viruses</taxon>
        <taxon>Monodnaviria</taxon>
        <taxon>Shotokuvirae</taxon>
        <taxon>Cossaviricota</taxon>
        <taxon>Quintoviricetes</taxon>
        <taxon>Piccovirales</taxon>
        <taxon>Parvoviridae</taxon>
        <taxon>Hamaparvovirinae</taxon>
        <taxon>Chaphamaparvovirus</taxon>
        <taxon>Chaphamaparvovirus primate1</taxon>
    </lineage>
</organism>
<dbReference type="KEGG" id="vg:80536546"/>
<sequence length="89" mass="10357">MCCCWLCGCERLDTEQIILIYLIQCQVEEINTGSGMRCVPDFELRVNGTRIRPLCRACLKILAQFRKTFQILSLLLTKRQPEQNQNVHV</sequence>